<sequence length="517" mass="53771">MLLSSESATIDRSRPLPSSASTDLRQWETPYADALERHVARGPIQLMVPGHGGNDLGLSARLADFIGTRPLELDVPMLMDDIDLGDGSPLSRSLDLAAEAWGARRTWFLTGGASQANRVAALAVRSLGANILSQRSAHSSFSDGILSAGLAPAFVLPSVDLHHGIAHGVSPAALDAALDAAEREGRPADAVYVISPSYFGSVADVAGLARVAHAHGAPLIVDGAWGPHFGFHPDLPESPARLGADLVVSSTHKLGGSLTQSAMLHLGDGPFADRLEPLIERAVAMTASTSSSALLLGSLDIARHSLATGEDLIGRSIAAADAFRAALREDPRFAVLSDGFGAFDDIVGTDPLRIPIDVSATGVTGHWLRQRLIDVDAIFVEMSTATSIVALIGAGKTPDLDATLRALVAAVESAEADAERATEDAAHFPALPASGRLRMLPRDAFFADTELVPAAEAVGRISADSLAAYPPGIPNVIPGEEITAETVAFLQAVAASPSGYVRGAVDSRVAHMRVTRD</sequence>
<keyword evidence="9" id="KW-1185">Reference proteome</keyword>
<comment type="cofactor">
    <cofactor evidence="1">
        <name>pyridoxal 5'-phosphate</name>
        <dbReference type="ChEBI" id="CHEBI:597326"/>
    </cofactor>
</comment>
<protein>
    <submittedName>
        <fullName evidence="8">Amino acid decarboxylase</fullName>
    </submittedName>
</protein>
<dbReference type="Gene3D" id="3.40.640.10">
    <property type="entry name" value="Type I PLP-dependent aspartate aminotransferase-like (Major domain)"/>
    <property type="match status" value="1"/>
</dbReference>
<dbReference type="SUPFAM" id="SSF53383">
    <property type="entry name" value="PLP-dependent transferases"/>
    <property type="match status" value="1"/>
</dbReference>
<dbReference type="Gene3D" id="3.90.100.10">
    <property type="entry name" value="Orn/Lys/Arg decarboxylase, C-terminal domain"/>
    <property type="match status" value="1"/>
</dbReference>
<evidence type="ECO:0000313" key="9">
    <source>
        <dbReference type="Proteomes" id="UP001235064"/>
    </source>
</evidence>
<evidence type="ECO:0000256" key="5">
    <source>
        <dbReference type="ARBA" id="ARBA00023239"/>
    </source>
</evidence>
<evidence type="ECO:0000256" key="1">
    <source>
        <dbReference type="ARBA" id="ARBA00001933"/>
    </source>
</evidence>
<dbReference type="Proteomes" id="UP001235064">
    <property type="component" value="Unassembled WGS sequence"/>
</dbReference>
<dbReference type="InterPro" id="IPR015421">
    <property type="entry name" value="PyrdxlP-dep_Trfase_major"/>
</dbReference>
<keyword evidence="5" id="KW-0456">Lyase</keyword>
<comment type="similarity">
    <text evidence="2">Belongs to the Orn/Lys/Arg decarboxylase class-I family.</text>
</comment>
<evidence type="ECO:0000313" key="8">
    <source>
        <dbReference type="EMBL" id="MDL9978335.1"/>
    </source>
</evidence>
<dbReference type="Pfam" id="PF03711">
    <property type="entry name" value="OKR_DC_1_C"/>
    <property type="match status" value="1"/>
</dbReference>
<organism evidence="8 9">
    <name type="scientific">Microbacterium candidum</name>
    <dbReference type="NCBI Taxonomy" id="3041922"/>
    <lineage>
        <taxon>Bacteria</taxon>
        <taxon>Bacillati</taxon>
        <taxon>Actinomycetota</taxon>
        <taxon>Actinomycetes</taxon>
        <taxon>Micrococcales</taxon>
        <taxon>Microbacteriaceae</taxon>
        <taxon>Microbacterium</taxon>
    </lineage>
</organism>
<name>A0ABT7MV57_9MICO</name>
<dbReference type="InterPro" id="IPR000310">
    <property type="entry name" value="Orn/Lys/Arg_deCO2ase_major_dom"/>
</dbReference>
<evidence type="ECO:0000256" key="3">
    <source>
        <dbReference type="ARBA" id="ARBA00022793"/>
    </source>
</evidence>
<dbReference type="InterPro" id="IPR052357">
    <property type="entry name" value="Orn_Lys_Arg_decarboxylase-I"/>
</dbReference>
<dbReference type="PANTHER" id="PTHR43277">
    <property type="entry name" value="ARGININE DECARBOXYLASE"/>
    <property type="match status" value="1"/>
</dbReference>
<dbReference type="SUPFAM" id="SSF55904">
    <property type="entry name" value="Ornithine decarboxylase C-terminal domain"/>
    <property type="match status" value="1"/>
</dbReference>
<evidence type="ECO:0000256" key="4">
    <source>
        <dbReference type="ARBA" id="ARBA00022898"/>
    </source>
</evidence>
<feature type="domain" description="Orn/Lys/Arg decarboxylases family 1 pyridoxal-P attachment site" evidence="7">
    <location>
        <begin position="248"/>
        <end position="262"/>
    </location>
</feature>
<dbReference type="Pfam" id="PF01276">
    <property type="entry name" value="OKR_DC_1"/>
    <property type="match status" value="1"/>
</dbReference>
<dbReference type="RefSeq" id="WP_286286651.1">
    <property type="nucleotide sequence ID" value="NZ_JASXSZ010000001.1"/>
</dbReference>
<comment type="caution">
    <text evidence="8">The sequence shown here is derived from an EMBL/GenBank/DDBJ whole genome shotgun (WGS) entry which is preliminary data.</text>
</comment>
<evidence type="ECO:0000256" key="6">
    <source>
        <dbReference type="SAM" id="MobiDB-lite"/>
    </source>
</evidence>
<gene>
    <name evidence="8" type="ORF">QSV35_03240</name>
</gene>
<evidence type="ECO:0000256" key="2">
    <source>
        <dbReference type="ARBA" id="ARBA00010671"/>
    </source>
</evidence>
<dbReference type="InterPro" id="IPR036633">
    <property type="entry name" value="Prn/Lys/Arg_de-COase_C_sf"/>
</dbReference>
<dbReference type="EMBL" id="JASXSZ010000001">
    <property type="protein sequence ID" value="MDL9978335.1"/>
    <property type="molecule type" value="Genomic_DNA"/>
</dbReference>
<feature type="region of interest" description="Disordered" evidence="6">
    <location>
        <begin position="1"/>
        <end position="22"/>
    </location>
</feature>
<dbReference type="InterPro" id="IPR015424">
    <property type="entry name" value="PyrdxlP-dep_Trfase"/>
</dbReference>
<evidence type="ECO:0000259" key="7">
    <source>
        <dbReference type="PROSITE" id="PS00703"/>
    </source>
</evidence>
<keyword evidence="4" id="KW-0663">Pyridoxal phosphate</keyword>
<dbReference type="InterPro" id="IPR008286">
    <property type="entry name" value="Prn/Lys/Arg_de-COase_C"/>
</dbReference>
<dbReference type="PANTHER" id="PTHR43277:SF4">
    <property type="entry name" value="ARGININE DECARBOXYLASE"/>
    <property type="match status" value="1"/>
</dbReference>
<reference evidence="8 9" key="1">
    <citation type="submission" date="2023-06" db="EMBL/GenBank/DDBJ databases">
        <title>Microbacterium sp. nov., isolated from a waste landfill.</title>
        <authorList>
            <person name="Wen W."/>
        </authorList>
    </citation>
    <scope>NUCLEOTIDE SEQUENCE [LARGE SCALE GENOMIC DNA]</scope>
    <source>
        <strain evidence="8 9">ASV49</strain>
    </source>
</reference>
<proteinExistence type="inferred from homology"/>
<dbReference type="PROSITE" id="PS00703">
    <property type="entry name" value="OKR_DC_1"/>
    <property type="match status" value="1"/>
</dbReference>
<accession>A0ABT7MV57</accession>
<keyword evidence="3" id="KW-0210">Decarboxylase</keyword>